<dbReference type="RefSeq" id="WP_127199634.1">
    <property type="nucleotide sequence ID" value="NZ_RZNX01000004.1"/>
</dbReference>
<gene>
    <name evidence="3" type="ORF">EJP77_12375</name>
</gene>
<dbReference type="PANTHER" id="PTHR42879">
    <property type="entry name" value="3-OXOACYL-(ACYL-CARRIER-PROTEIN) REDUCTASE"/>
    <property type="match status" value="1"/>
</dbReference>
<dbReference type="Pfam" id="PF13561">
    <property type="entry name" value="adh_short_C2"/>
    <property type="match status" value="1"/>
</dbReference>
<dbReference type="EMBL" id="RZNX01000004">
    <property type="protein sequence ID" value="RUT30702.1"/>
    <property type="molecule type" value="Genomic_DNA"/>
</dbReference>
<dbReference type="OrthoDB" id="9803333at2"/>
<dbReference type="GO" id="GO:0008206">
    <property type="term" value="P:bile acid metabolic process"/>
    <property type="evidence" value="ECO:0007669"/>
    <property type="project" value="UniProtKB-ARBA"/>
</dbReference>
<dbReference type="InterPro" id="IPR050259">
    <property type="entry name" value="SDR"/>
</dbReference>
<comment type="similarity">
    <text evidence="1">Belongs to the short-chain dehydrogenases/reductases (SDR) family.</text>
</comment>
<comment type="caution">
    <text evidence="3">The sequence shown here is derived from an EMBL/GenBank/DDBJ whole genome shotgun (WGS) entry which is preliminary data.</text>
</comment>
<organism evidence="3 4">
    <name type="scientific">Paenibacillus zeisoli</name>
    <dbReference type="NCBI Taxonomy" id="2496267"/>
    <lineage>
        <taxon>Bacteria</taxon>
        <taxon>Bacillati</taxon>
        <taxon>Bacillota</taxon>
        <taxon>Bacilli</taxon>
        <taxon>Bacillales</taxon>
        <taxon>Paenibacillaceae</taxon>
        <taxon>Paenibacillus</taxon>
    </lineage>
</organism>
<dbReference type="FunFam" id="3.40.50.720:FF:000084">
    <property type="entry name" value="Short-chain dehydrogenase reductase"/>
    <property type="match status" value="1"/>
</dbReference>
<name>A0A3S1DWU3_9BACL</name>
<dbReference type="AlphaFoldDB" id="A0A3S1DWU3"/>
<reference evidence="3 4" key="1">
    <citation type="submission" date="2018-12" db="EMBL/GenBank/DDBJ databases">
        <authorList>
            <person name="Sun L."/>
            <person name="Chen Z."/>
        </authorList>
    </citation>
    <scope>NUCLEOTIDE SEQUENCE [LARGE SCALE GENOMIC DNA]</scope>
    <source>
        <strain evidence="3 4">3-5-3</strain>
    </source>
</reference>
<dbReference type="CDD" id="cd05344">
    <property type="entry name" value="BKR_like_SDR_like"/>
    <property type="match status" value="1"/>
</dbReference>
<dbReference type="Gene3D" id="3.40.50.720">
    <property type="entry name" value="NAD(P)-binding Rossmann-like Domain"/>
    <property type="match status" value="1"/>
</dbReference>
<proteinExistence type="inferred from homology"/>
<accession>A0A3S1DWU3</accession>
<protein>
    <submittedName>
        <fullName evidence="3">SDR family oxidoreductase</fullName>
    </submittedName>
</protein>
<evidence type="ECO:0000313" key="3">
    <source>
        <dbReference type="EMBL" id="RUT30702.1"/>
    </source>
</evidence>
<dbReference type="InterPro" id="IPR002347">
    <property type="entry name" value="SDR_fam"/>
</dbReference>
<dbReference type="Proteomes" id="UP000272464">
    <property type="component" value="Unassembled WGS sequence"/>
</dbReference>
<keyword evidence="4" id="KW-1185">Reference proteome</keyword>
<evidence type="ECO:0000256" key="2">
    <source>
        <dbReference type="ARBA" id="ARBA00023002"/>
    </source>
</evidence>
<keyword evidence="2" id="KW-0560">Oxidoreductase</keyword>
<dbReference type="InterPro" id="IPR036291">
    <property type="entry name" value="NAD(P)-bd_dom_sf"/>
</dbReference>
<dbReference type="GO" id="GO:0016491">
    <property type="term" value="F:oxidoreductase activity"/>
    <property type="evidence" value="ECO:0007669"/>
    <property type="project" value="UniProtKB-KW"/>
</dbReference>
<dbReference type="SUPFAM" id="SSF51735">
    <property type="entry name" value="NAD(P)-binding Rossmann-fold domains"/>
    <property type="match status" value="1"/>
</dbReference>
<dbReference type="PRINTS" id="PR00081">
    <property type="entry name" value="GDHRDH"/>
</dbReference>
<sequence length="262" mass="27715">MNLGLSDKSVFVAAASKGLGKASALAFAQEGARVTIASRNEEQLTSAREEILAATGHKVNTLRMDVTDEEEIRRAIKATADSQGGLDVLVTNAGGPPGGNFADMRDEDWQRGFELNLLSVIRMIREAVPYMKSAGGGRIVNLASTSIKQPIAGLILSNVFRAGVQSLAKTLAEDLAKDGILINTIAPGRIATDRITELDSARAANKGTSLESIQAEAVQAIPLGRMGTPEEFARMVTFYGSFANTYVTGQSIMVDGGMLRGL</sequence>
<dbReference type="PRINTS" id="PR00080">
    <property type="entry name" value="SDRFAMILY"/>
</dbReference>
<evidence type="ECO:0000256" key="1">
    <source>
        <dbReference type="ARBA" id="ARBA00006484"/>
    </source>
</evidence>
<evidence type="ECO:0000313" key="4">
    <source>
        <dbReference type="Proteomes" id="UP000272464"/>
    </source>
</evidence>
<dbReference type="PANTHER" id="PTHR42879:SF6">
    <property type="entry name" value="NADPH-DEPENDENT REDUCTASE BACG"/>
    <property type="match status" value="1"/>
</dbReference>